<keyword evidence="3" id="KW-1185">Reference proteome</keyword>
<dbReference type="InParanoid" id="A0A2K1WYG9"/>
<keyword evidence="1" id="KW-1133">Transmembrane helix</keyword>
<accession>A0A2K1WYG9</accession>
<dbReference type="AlphaFoldDB" id="A0A2K1WYG9"/>
<evidence type="ECO:0000256" key="1">
    <source>
        <dbReference type="SAM" id="Phobius"/>
    </source>
</evidence>
<evidence type="ECO:0000313" key="3">
    <source>
        <dbReference type="Proteomes" id="UP000006729"/>
    </source>
</evidence>
<dbReference type="EMBL" id="CM009307">
    <property type="protein sequence ID" value="PNS93581.1"/>
    <property type="molecule type" value="Genomic_DNA"/>
</dbReference>
<organism evidence="2 3">
    <name type="scientific">Populus trichocarpa</name>
    <name type="common">Western balsam poplar</name>
    <name type="synonym">Populus balsamifera subsp. trichocarpa</name>
    <dbReference type="NCBI Taxonomy" id="3694"/>
    <lineage>
        <taxon>Eukaryota</taxon>
        <taxon>Viridiplantae</taxon>
        <taxon>Streptophyta</taxon>
        <taxon>Embryophyta</taxon>
        <taxon>Tracheophyta</taxon>
        <taxon>Spermatophyta</taxon>
        <taxon>Magnoliopsida</taxon>
        <taxon>eudicotyledons</taxon>
        <taxon>Gunneridae</taxon>
        <taxon>Pentapetalae</taxon>
        <taxon>rosids</taxon>
        <taxon>fabids</taxon>
        <taxon>Malpighiales</taxon>
        <taxon>Salicaceae</taxon>
        <taxon>Saliceae</taxon>
        <taxon>Populus</taxon>
    </lineage>
</organism>
<evidence type="ECO:0000313" key="2">
    <source>
        <dbReference type="EMBL" id="PNS93581.1"/>
    </source>
</evidence>
<proteinExistence type="predicted"/>
<gene>
    <name evidence="2" type="ORF">POPTR_018G095500</name>
</gene>
<dbReference type="Proteomes" id="UP000006729">
    <property type="component" value="Chromosome 18"/>
</dbReference>
<keyword evidence="1" id="KW-0472">Membrane</keyword>
<feature type="transmembrane region" description="Helical" evidence="1">
    <location>
        <begin position="30"/>
        <end position="56"/>
    </location>
</feature>
<protein>
    <submittedName>
        <fullName evidence="2">Uncharacterized protein</fullName>
    </submittedName>
</protein>
<sequence>MAPIWPFNMLCTCHNHDNQVAHPLPHLKTFYHSFLLVASLSNLTLSHFITLVCCALPTHTLKTYPFWIIAHNHHLFQVFLCHFPPQHPRLLKLFFISQIQAL</sequence>
<reference evidence="2 3" key="1">
    <citation type="journal article" date="2006" name="Science">
        <title>The genome of black cottonwood, Populus trichocarpa (Torr. &amp; Gray).</title>
        <authorList>
            <person name="Tuskan G.A."/>
            <person name="Difazio S."/>
            <person name="Jansson S."/>
            <person name="Bohlmann J."/>
            <person name="Grigoriev I."/>
            <person name="Hellsten U."/>
            <person name="Putnam N."/>
            <person name="Ralph S."/>
            <person name="Rombauts S."/>
            <person name="Salamov A."/>
            <person name="Schein J."/>
            <person name="Sterck L."/>
            <person name="Aerts A."/>
            <person name="Bhalerao R.R."/>
            <person name="Bhalerao R.P."/>
            <person name="Blaudez D."/>
            <person name="Boerjan W."/>
            <person name="Brun A."/>
            <person name="Brunner A."/>
            <person name="Busov V."/>
            <person name="Campbell M."/>
            <person name="Carlson J."/>
            <person name="Chalot M."/>
            <person name="Chapman J."/>
            <person name="Chen G.L."/>
            <person name="Cooper D."/>
            <person name="Coutinho P.M."/>
            <person name="Couturier J."/>
            <person name="Covert S."/>
            <person name="Cronk Q."/>
            <person name="Cunningham R."/>
            <person name="Davis J."/>
            <person name="Degroeve S."/>
            <person name="Dejardin A."/>
            <person name="Depamphilis C."/>
            <person name="Detter J."/>
            <person name="Dirks B."/>
            <person name="Dubchak I."/>
            <person name="Duplessis S."/>
            <person name="Ehlting J."/>
            <person name="Ellis B."/>
            <person name="Gendler K."/>
            <person name="Goodstein D."/>
            <person name="Gribskov M."/>
            <person name="Grimwood J."/>
            <person name="Groover A."/>
            <person name="Gunter L."/>
            <person name="Hamberger B."/>
            <person name="Heinze B."/>
            <person name="Helariutta Y."/>
            <person name="Henrissat B."/>
            <person name="Holligan D."/>
            <person name="Holt R."/>
            <person name="Huang W."/>
            <person name="Islam-Faridi N."/>
            <person name="Jones S."/>
            <person name="Jones-Rhoades M."/>
            <person name="Jorgensen R."/>
            <person name="Joshi C."/>
            <person name="Kangasjarvi J."/>
            <person name="Karlsson J."/>
            <person name="Kelleher C."/>
            <person name="Kirkpatrick R."/>
            <person name="Kirst M."/>
            <person name="Kohler A."/>
            <person name="Kalluri U."/>
            <person name="Larimer F."/>
            <person name="Leebens-Mack J."/>
            <person name="Leple J.C."/>
            <person name="Locascio P."/>
            <person name="Lou Y."/>
            <person name="Lucas S."/>
            <person name="Martin F."/>
            <person name="Montanini B."/>
            <person name="Napoli C."/>
            <person name="Nelson D.R."/>
            <person name="Nelson C."/>
            <person name="Nieminen K."/>
            <person name="Nilsson O."/>
            <person name="Pereda V."/>
            <person name="Peter G."/>
            <person name="Philippe R."/>
            <person name="Pilate G."/>
            <person name="Poliakov A."/>
            <person name="Razumovskaya J."/>
            <person name="Richardson P."/>
            <person name="Rinaldi C."/>
            <person name="Ritland K."/>
            <person name="Rouze P."/>
            <person name="Ryaboy D."/>
            <person name="Schmutz J."/>
            <person name="Schrader J."/>
            <person name="Segerman B."/>
            <person name="Shin H."/>
            <person name="Siddiqui A."/>
            <person name="Sterky F."/>
            <person name="Terry A."/>
            <person name="Tsai C.J."/>
            <person name="Uberbacher E."/>
            <person name="Unneberg P."/>
            <person name="Vahala J."/>
            <person name="Wall K."/>
            <person name="Wessler S."/>
            <person name="Yang G."/>
            <person name="Yin T."/>
            <person name="Douglas C."/>
            <person name="Marra M."/>
            <person name="Sandberg G."/>
            <person name="Van de Peer Y."/>
            <person name="Rokhsar D."/>
        </authorList>
    </citation>
    <scope>NUCLEOTIDE SEQUENCE [LARGE SCALE GENOMIC DNA]</scope>
    <source>
        <strain evidence="3">cv. Nisqually</strain>
    </source>
</reference>
<keyword evidence="1" id="KW-0812">Transmembrane</keyword>
<name>A0A2K1WYG9_POPTR</name>